<protein>
    <submittedName>
        <fullName evidence="2">Serine hydrolase</fullName>
    </submittedName>
</protein>
<reference evidence="2 3" key="1">
    <citation type="submission" date="2019-12" db="EMBL/GenBank/DDBJ databases">
        <title>Spirosoma sp. HMF4905 genome sequencing and assembly.</title>
        <authorList>
            <person name="Kang H."/>
            <person name="Cha I."/>
            <person name="Kim H."/>
            <person name="Joh K."/>
        </authorList>
    </citation>
    <scope>NUCLEOTIDE SEQUENCE [LARGE SCALE GENOMIC DNA]</scope>
    <source>
        <strain evidence="2 3">HMF4905</strain>
    </source>
</reference>
<comment type="caution">
    <text evidence="2">The sequence shown here is derived from an EMBL/GenBank/DDBJ whole genome shotgun (WGS) entry which is preliminary data.</text>
</comment>
<dbReference type="Pfam" id="PF00144">
    <property type="entry name" value="Beta-lactamase"/>
    <property type="match status" value="1"/>
</dbReference>
<evidence type="ECO:0000259" key="1">
    <source>
        <dbReference type="Pfam" id="PF00144"/>
    </source>
</evidence>
<dbReference type="SUPFAM" id="SSF56601">
    <property type="entry name" value="beta-lactamase/transpeptidase-like"/>
    <property type="match status" value="1"/>
</dbReference>
<gene>
    <name evidence="2" type="ORF">GO755_13005</name>
</gene>
<dbReference type="GO" id="GO:0016787">
    <property type="term" value="F:hydrolase activity"/>
    <property type="evidence" value="ECO:0007669"/>
    <property type="project" value="UniProtKB-KW"/>
</dbReference>
<dbReference type="AlphaFoldDB" id="A0A7K1SAW3"/>
<dbReference type="RefSeq" id="WP_157585369.1">
    <property type="nucleotide sequence ID" value="NZ_WPIN01000004.1"/>
</dbReference>
<organism evidence="2 3">
    <name type="scientific">Spirosoma arboris</name>
    <dbReference type="NCBI Taxonomy" id="2682092"/>
    <lineage>
        <taxon>Bacteria</taxon>
        <taxon>Pseudomonadati</taxon>
        <taxon>Bacteroidota</taxon>
        <taxon>Cytophagia</taxon>
        <taxon>Cytophagales</taxon>
        <taxon>Cytophagaceae</taxon>
        <taxon>Spirosoma</taxon>
    </lineage>
</organism>
<keyword evidence="2" id="KW-0378">Hydrolase</keyword>
<keyword evidence="3" id="KW-1185">Reference proteome</keyword>
<dbReference type="PANTHER" id="PTHR43283:SF7">
    <property type="entry name" value="BETA-LACTAMASE-RELATED DOMAIN-CONTAINING PROTEIN"/>
    <property type="match status" value="1"/>
</dbReference>
<dbReference type="EMBL" id="WPIN01000004">
    <property type="protein sequence ID" value="MVM30954.1"/>
    <property type="molecule type" value="Genomic_DNA"/>
</dbReference>
<dbReference type="InterPro" id="IPR001466">
    <property type="entry name" value="Beta-lactam-related"/>
</dbReference>
<dbReference type="PANTHER" id="PTHR43283">
    <property type="entry name" value="BETA-LACTAMASE-RELATED"/>
    <property type="match status" value="1"/>
</dbReference>
<evidence type="ECO:0000313" key="2">
    <source>
        <dbReference type="EMBL" id="MVM30954.1"/>
    </source>
</evidence>
<feature type="domain" description="Beta-lactamase-related" evidence="1">
    <location>
        <begin position="74"/>
        <end position="340"/>
    </location>
</feature>
<evidence type="ECO:0000313" key="3">
    <source>
        <dbReference type="Proteomes" id="UP000436006"/>
    </source>
</evidence>
<dbReference type="Proteomes" id="UP000436006">
    <property type="component" value="Unassembled WGS sequence"/>
</dbReference>
<dbReference type="Gene3D" id="3.40.710.10">
    <property type="entry name" value="DD-peptidase/beta-lactamase superfamily"/>
    <property type="match status" value="1"/>
</dbReference>
<proteinExistence type="predicted"/>
<dbReference type="InterPro" id="IPR012338">
    <property type="entry name" value="Beta-lactam/transpept-like"/>
</dbReference>
<sequence>MKYFRVLARTAIFIGLTACNQVSKDPPPTYAYQLPRQIADGWSVASLQSQQVDPKPIEELTNQILTEQYHNIHSLLIVRNGKLVYENYFNGYNQSIPENIYSSTKSITSVLVGIALDKHLIGSVEDKVIDYFPQYADLPNLTPAKKQITIRNLLTMSSGLECDDDQPLSPGNEATMYKSTDWVRYTLSLPMKADPGTITAYCTGGVAVLGGILERATGKTVDEFAQAYLWNPLGIQPIRWDRMPTGQVNTSGRLFIRPRDMAKLGQLVLDQGKWQSQQVVSTDWVNELTRQQVVLRDQAYGYLWWRRPFLMDGKTYPAYYASGNGGHYIVVIPSENIVVVSTAGNLNSPYAAQLFGMIRFGILPAL</sequence>
<dbReference type="InterPro" id="IPR050789">
    <property type="entry name" value="Diverse_Enzym_Activities"/>
</dbReference>
<name>A0A7K1SAW3_9BACT</name>
<accession>A0A7K1SAW3</accession>